<gene>
    <name evidence="1" type="ORF">JM47_02340</name>
</gene>
<evidence type="ECO:0008006" key="3">
    <source>
        <dbReference type="Google" id="ProtNLM"/>
    </source>
</evidence>
<dbReference type="RefSeq" id="WP_208894817.1">
    <property type="nucleotide sequence ID" value="NZ_CP009770.1"/>
</dbReference>
<reference evidence="1 2" key="1">
    <citation type="journal article" date="2015" name="Genome Announc.">
        <title>Genome Sequence of Ureaplasma diversum Strain ATCC 49782.</title>
        <authorList>
            <person name="Marques L.M."/>
            <person name="Guimaraes A.M."/>
            <person name="Martins H.B."/>
            <person name="Rezende I.S."/>
            <person name="Barbosa M.S."/>
            <person name="Campos G.B."/>
            <person name="do Nascimento N.C."/>
            <person name="Dos Santos A.P."/>
            <person name="Amorim A.T."/>
            <person name="Santos V.M."/>
            <person name="Messick J.B."/>
            <person name="Timenetsky J."/>
        </authorList>
    </citation>
    <scope>NUCLEOTIDE SEQUENCE [LARGE SCALE GENOMIC DNA]</scope>
    <source>
        <strain evidence="1 2">ATCC 49782</strain>
    </source>
</reference>
<dbReference type="HOGENOM" id="CLU_874196_0_0_14"/>
<dbReference type="KEGG" id="ude:JM47_02340"/>
<dbReference type="PATRIC" id="fig|42094.4.peg.462"/>
<dbReference type="AlphaFoldDB" id="A0A0C5S208"/>
<sequence>MKLKKLHKQILISTSLITTFGLTSLLAACHLNYDQLSKYEQIPTLKEKVQLNRILAADFIKNINQYVNLPTHQDLTYTIKSATVDPKNENSVIVKLEVSNSEHTRTYTKIYGGFKDAKDDRIQKANQTYLNDPKNQTTLFKDIELVNTKVEDLTVDDALKLSSDKIRVQNDNKELNYSLVNITKDTSNPNSVIVTMKITKGVNDQLASVTYTKKINNLLTVDQKKAKTNNLSIATNTQYHVAPTISDELKKAHTAKEATEHKEWFKFDATNYEYTIDKITINKDNPNAVDLTINLSVGSNLEKASHTYTRTIDGFKKA</sequence>
<protein>
    <recommendedName>
        <fullName evidence="3">Lipoprotein</fullName>
    </recommendedName>
</protein>
<dbReference type="EMBL" id="CP009770">
    <property type="protein sequence ID" value="AJQ45405.1"/>
    <property type="molecule type" value="Genomic_DNA"/>
</dbReference>
<evidence type="ECO:0000313" key="1">
    <source>
        <dbReference type="EMBL" id="AJQ45405.1"/>
    </source>
</evidence>
<dbReference type="STRING" id="42094.JM47_02340"/>
<dbReference type="Proteomes" id="UP000032261">
    <property type="component" value="Chromosome"/>
</dbReference>
<dbReference type="PROSITE" id="PS51257">
    <property type="entry name" value="PROKAR_LIPOPROTEIN"/>
    <property type="match status" value="1"/>
</dbReference>
<name>A0A0C5S208_9BACT</name>
<organism evidence="1 2">
    <name type="scientific">Ureaplasma diversum</name>
    <dbReference type="NCBI Taxonomy" id="42094"/>
    <lineage>
        <taxon>Bacteria</taxon>
        <taxon>Bacillati</taxon>
        <taxon>Mycoplasmatota</taxon>
        <taxon>Mycoplasmoidales</taxon>
        <taxon>Mycoplasmoidaceae</taxon>
        <taxon>Ureaplasma</taxon>
    </lineage>
</organism>
<accession>A0A0C5S208</accession>
<evidence type="ECO:0000313" key="2">
    <source>
        <dbReference type="Proteomes" id="UP000032261"/>
    </source>
</evidence>
<proteinExistence type="predicted"/>